<organism evidence="3 4">
    <name type="scientific">Paenibacillus pinisoli</name>
    <dbReference type="NCBI Taxonomy" id="1276110"/>
    <lineage>
        <taxon>Bacteria</taxon>
        <taxon>Bacillati</taxon>
        <taxon>Bacillota</taxon>
        <taxon>Bacilli</taxon>
        <taxon>Bacillales</taxon>
        <taxon>Paenibacillaceae</taxon>
        <taxon>Paenibacillus</taxon>
    </lineage>
</organism>
<dbReference type="OrthoDB" id="9800600at2"/>
<evidence type="ECO:0000313" key="3">
    <source>
        <dbReference type="EMBL" id="RJX40116.1"/>
    </source>
</evidence>
<evidence type="ECO:0000256" key="1">
    <source>
        <dbReference type="ARBA" id="ARBA00006817"/>
    </source>
</evidence>
<dbReference type="Gene3D" id="3.30.530.20">
    <property type="match status" value="1"/>
</dbReference>
<accession>A0A3A6PK36</accession>
<dbReference type="Pfam" id="PF08327">
    <property type="entry name" value="AHSA1"/>
    <property type="match status" value="1"/>
</dbReference>
<gene>
    <name evidence="3" type="ORF">D3P09_12165</name>
</gene>
<dbReference type="AlphaFoldDB" id="A0A3A6PK36"/>
<dbReference type="InterPro" id="IPR023393">
    <property type="entry name" value="START-like_dom_sf"/>
</dbReference>
<name>A0A3A6PK36_9BACL</name>
<proteinExistence type="inferred from homology"/>
<comment type="similarity">
    <text evidence="1">Belongs to the AHA1 family.</text>
</comment>
<dbReference type="RefSeq" id="WP_120110106.1">
    <property type="nucleotide sequence ID" value="NZ_QXQB01000002.1"/>
</dbReference>
<dbReference type="CDD" id="cd08893">
    <property type="entry name" value="SRPBCC_CalC_Aha1-like_GntR-HTH"/>
    <property type="match status" value="1"/>
</dbReference>
<keyword evidence="4" id="KW-1185">Reference proteome</keyword>
<sequence>MSHTFVTYIGAEPSKVWEALIQPEGTRRIYFDCILESDLKPGSPFAYIGPGNDGPETLHVYGEILEVEEGSRLVMLEHPGPSYYENHAELTSRIIYTLEQAGSCTKLTLVNDQYSDNHPSVGKAAESWAIILSSLKTYVETGKSLDFGW</sequence>
<dbReference type="Proteomes" id="UP000267798">
    <property type="component" value="Unassembled WGS sequence"/>
</dbReference>
<evidence type="ECO:0000259" key="2">
    <source>
        <dbReference type="Pfam" id="PF08327"/>
    </source>
</evidence>
<protein>
    <submittedName>
        <fullName evidence="3">Polyketide cyclase</fullName>
    </submittedName>
</protein>
<dbReference type="EMBL" id="QXQB01000002">
    <property type="protein sequence ID" value="RJX40116.1"/>
    <property type="molecule type" value="Genomic_DNA"/>
</dbReference>
<reference evidence="3 4" key="1">
    <citation type="submission" date="2018-09" db="EMBL/GenBank/DDBJ databases">
        <title>Paenibacillus aracenensis nov. sp. isolated from a cave in southern Spain.</title>
        <authorList>
            <person name="Jurado V."/>
            <person name="Gutierrez-Patricio S."/>
            <person name="Gonzalez-Pimentel J.L."/>
            <person name="Miller A.Z."/>
            <person name="Laiz L."/>
            <person name="Saiz-Jimenez C."/>
        </authorList>
    </citation>
    <scope>NUCLEOTIDE SEQUENCE [LARGE SCALE GENOMIC DNA]</scope>
    <source>
        <strain evidence="3 4">JCM 19203</strain>
    </source>
</reference>
<dbReference type="InterPro" id="IPR013538">
    <property type="entry name" value="ASHA1/2-like_C"/>
</dbReference>
<dbReference type="SUPFAM" id="SSF55961">
    <property type="entry name" value="Bet v1-like"/>
    <property type="match status" value="1"/>
</dbReference>
<feature type="domain" description="Activator of Hsp90 ATPase homologue 1/2-like C-terminal" evidence="2">
    <location>
        <begin position="11"/>
        <end position="140"/>
    </location>
</feature>
<evidence type="ECO:0000313" key="4">
    <source>
        <dbReference type="Proteomes" id="UP000267798"/>
    </source>
</evidence>
<comment type="caution">
    <text evidence="3">The sequence shown here is derived from an EMBL/GenBank/DDBJ whole genome shotgun (WGS) entry which is preliminary data.</text>
</comment>